<evidence type="ECO:0000256" key="8">
    <source>
        <dbReference type="ARBA" id="ARBA00022801"/>
    </source>
</evidence>
<evidence type="ECO:0000256" key="12">
    <source>
        <dbReference type="ARBA" id="ARBA00023180"/>
    </source>
</evidence>
<name>A0A1D1XJK8_9ARAE</name>
<evidence type="ECO:0000256" key="14">
    <source>
        <dbReference type="RuleBase" id="RU004335"/>
    </source>
</evidence>
<comment type="catalytic activity">
    <reaction evidence="1">
        <text>Hydrolysis of (1-&gt;3)-beta-D-glucosidic linkages in (1-&gt;3)-beta-D-glucans.</text>
        <dbReference type="EC" id="3.2.1.39"/>
    </reaction>
</comment>
<keyword evidence="11" id="KW-1015">Disulfide bond</keyword>
<evidence type="ECO:0000256" key="6">
    <source>
        <dbReference type="ARBA" id="ARBA00022622"/>
    </source>
</evidence>
<dbReference type="Gene3D" id="3.20.20.80">
    <property type="entry name" value="Glycosidases"/>
    <property type="match status" value="1"/>
</dbReference>
<organism evidence="18">
    <name type="scientific">Anthurium amnicola</name>
    <dbReference type="NCBI Taxonomy" id="1678845"/>
    <lineage>
        <taxon>Eukaryota</taxon>
        <taxon>Viridiplantae</taxon>
        <taxon>Streptophyta</taxon>
        <taxon>Embryophyta</taxon>
        <taxon>Tracheophyta</taxon>
        <taxon>Spermatophyta</taxon>
        <taxon>Magnoliopsida</taxon>
        <taxon>Liliopsida</taxon>
        <taxon>Araceae</taxon>
        <taxon>Pothoideae</taxon>
        <taxon>Potheae</taxon>
        <taxon>Anthurium</taxon>
    </lineage>
</organism>
<evidence type="ECO:0000313" key="18">
    <source>
        <dbReference type="EMBL" id="JAT42549.1"/>
    </source>
</evidence>
<reference evidence="18" key="1">
    <citation type="submission" date="2015-07" db="EMBL/GenBank/DDBJ databases">
        <title>Transcriptome Assembly of Anthurium amnicola.</title>
        <authorList>
            <person name="Suzuki J."/>
        </authorList>
    </citation>
    <scope>NUCLEOTIDE SEQUENCE</scope>
</reference>
<keyword evidence="7 16" id="KW-0732">Signal</keyword>
<dbReference type="GO" id="GO:0005886">
    <property type="term" value="C:plasma membrane"/>
    <property type="evidence" value="ECO:0007669"/>
    <property type="project" value="UniProtKB-SubCell"/>
</dbReference>
<evidence type="ECO:0000256" key="1">
    <source>
        <dbReference type="ARBA" id="ARBA00000382"/>
    </source>
</evidence>
<gene>
    <name evidence="18" type="primary">At1g11820_2</name>
    <name evidence="18" type="ORF">g.62932</name>
</gene>
<dbReference type="FunFam" id="3.20.20.80:FF:000002">
    <property type="entry name" value="Glucan endo-1,3-beta-glucosidase 3"/>
    <property type="match status" value="1"/>
</dbReference>
<keyword evidence="5" id="KW-1003">Cell membrane</keyword>
<dbReference type="AlphaFoldDB" id="A0A1D1XJK8"/>
<keyword evidence="12" id="KW-0325">Glycoprotein</keyword>
<dbReference type="GO" id="GO:0042973">
    <property type="term" value="F:glucan endo-1,3-beta-D-glucosidase activity"/>
    <property type="evidence" value="ECO:0007669"/>
    <property type="project" value="UniProtKB-EC"/>
</dbReference>
<keyword evidence="13" id="KW-0326">Glycosidase</keyword>
<evidence type="ECO:0000256" key="3">
    <source>
        <dbReference type="ARBA" id="ARBA00008773"/>
    </source>
</evidence>
<comment type="similarity">
    <text evidence="3 14">Belongs to the glycosyl hydrolase 17 family.</text>
</comment>
<evidence type="ECO:0000259" key="17">
    <source>
        <dbReference type="SMART" id="SM00768"/>
    </source>
</evidence>
<feature type="compositionally biased region" description="Polar residues" evidence="15">
    <location>
        <begin position="484"/>
        <end position="499"/>
    </location>
</feature>
<dbReference type="SUPFAM" id="SSF51445">
    <property type="entry name" value="(Trans)glycosidases"/>
    <property type="match status" value="1"/>
</dbReference>
<keyword evidence="9" id="KW-0611">Plant defense</keyword>
<dbReference type="InterPro" id="IPR012946">
    <property type="entry name" value="X8"/>
</dbReference>
<feature type="signal peptide" evidence="16">
    <location>
        <begin position="1"/>
        <end position="32"/>
    </location>
</feature>
<dbReference type="EC" id="3.2.1.39" evidence="4"/>
<evidence type="ECO:0000256" key="5">
    <source>
        <dbReference type="ARBA" id="ARBA00022475"/>
    </source>
</evidence>
<feature type="region of interest" description="Disordered" evidence="15">
    <location>
        <begin position="27"/>
        <end position="46"/>
    </location>
</feature>
<dbReference type="FunFam" id="1.20.58.1040:FF:000001">
    <property type="entry name" value="Glucan endo-1,3-beta-glucosidase 4"/>
    <property type="match status" value="1"/>
</dbReference>
<proteinExistence type="inferred from homology"/>
<evidence type="ECO:0000256" key="16">
    <source>
        <dbReference type="SAM" id="SignalP"/>
    </source>
</evidence>
<dbReference type="GO" id="GO:0098552">
    <property type="term" value="C:side of membrane"/>
    <property type="evidence" value="ECO:0007669"/>
    <property type="project" value="UniProtKB-KW"/>
</dbReference>
<evidence type="ECO:0000256" key="11">
    <source>
        <dbReference type="ARBA" id="ARBA00023157"/>
    </source>
</evidence>
<dbReference type="Pfam" id="PF07983">
    <property type="entry name" value="X8"/>
    <property type="match status" value="1"/>
</dbReference>
<dbReference type="GO" id="GO:0009506">
    <property type="term" value="C:plasmodesma"/>
    <property type="evidence" value="ECO:0007669"/>
    <property type="project" value="UniProtKB-ARBA"/>
</dbReference>
<evidence type="ECO:0000256" key="2">
    <source>
        <dbReference type="ARBA" id="ARBA00004609"/>
    </source>
</evidence>
<dbReference type="SMART" id="SM00768">
    <property type="entry name" value="X8"/>
    <property type="match status" value="1"/>
</dbReference>
<evidence type="ECO:0000256" key="15">
    <source>
        <dbReference type="SAM" id="MobiDB-lite"/>
    </source>
</evidence>
<dbReference type="InterPro" id="IPR017853">
    <property type="entry name" value="GH"/>
</dbReference>
<dbReference type="InterPro" id="IPR044965">
    <property type="entry name" value="Glyco_hydro_17_plant"/>
</dbReference>
<evidence type="ECO:0000256" key="10">
    <source>
        <dbReference type="ARBA" id="ARBA00023136"/>
    </source>
</evidence>
<dbReference type="EMBL" id="GDJX01025387">
    <property type="protein sequence ID" value="JAT42549.1"/>
    <property type="molecule type" value="Transcribed_RNA"/>
</dbReference>
<dbReference type="Gene3D" id="1.20.58.1040">
    <property type="match status" value="1"/>
</dbReference>
<feature type="domain" description="X8" evidence="17">
    <location>
        <begin position="391"/>
        <end position="478"/>
    </location>
</feature>
<feature type="compositionally biased region" description="Pro residues" evidence="15">
    <location>
        <begin position="27"/>
        <end position="39"/>
    </location>
</feature>
<keyword evidence="6" id="KW-0336">GPI-anchor</keyword>
<evidence type="ECO:0000256" key="9">
    <source>
        <dbReference type="ARBA" id="ARBA00022821"/>
    </source>
</evidence>
<sequence length="534" mass="56138">MGRGNPTHPRCPLLLLLLLLPCSPSPRPSASAAPPPPPAGGAVDDGGTGPYVGVNIGTDVSNPLPPADVVAFLRLQRIAHVRLFEPDAGLLAALAGTGIRVCLGVPNNQLLALGASNATAAAWVARYVLAFHPGTLVSLLSVGDEVLTSAPNAAPMLLPAILNLHAALAAAGLEGEVKVSTPHSFAVVLDPFPPSQAYFNQTLVGTYLLPVLRFLSDTGAPLMLNLYPYYVLMLSRGVVPLDNALFRPLPPAKEEVDPNTLLHYTNVLDAMVDAAYFSMRNLNVTGVPVLVTETGWPHGGDPRREPHATRDNADAYNSNLIRHVLLERAGTPLRPEATPSVYIYELFDEDLRGGPASEAQWGLFYGNTTPVYLLHVAGSEGFLANDTANRTYCVAAPAGEVDGRALQAALDWACGPGRADCSGIQPGEACYEPNTVRSHASYAFDSYYQRLDRAPGSCYFQGAAMVTTTDPSHGSCIFPGRQAASGTGNEASTNGTVTSDGGHGAGRRLPRITQLLGPLAWCLVATGGLFVARG</sequence>
<feature type="chain" id="PRO_5008899501" description="glucan endo-1,3-beta-D-glucosidase" evidence="16">
    <location>
        <begin position="33"/>
        <end position="534"/>
    </location>
</feature>
<protein>
    <recommendedName>
        <fullName evidence="4">glucan endo-1,3-beta-D-glucosidase</fullName>
        <ecNumber evidence="4">3.2.1.39</ecNumber>
    </recommendedName>
</protein>
<dbReference type="InterPro" id="IPR000490">
    <property type="entry name" value="Glyco_hydro_17"/>
</dbReference>
<feature type="region of interest" description="Disordered" evidence="15">
    <location>
        <begin position="483"/>
        <end position="505"/>
    </location>
</feature>
<accession>A0A1D1XJK8</accession>
<dbReference type="Pfam" id="PF00332">
    <property type="entry name" value="Glyco_hydro_17"/>
    <property type="match status" value="1"/>
</dbReference>
<keyword evidence="8" id="KW-0378">Hydrolase</keyword>
<dbReference type="GO" id="GO:0006952">
    <property type="term" value="P:defense response"/>
    <property type="evidence" value="ECO:0007669"/>
    <property type="project" value="UniProtKB-KW"/>
</dbReference>
<evidence type="ECO:0000256" key="7">
    <source>
        <dbReference type="ARBA" id="ARBA00022729"/>
    </source>
</evidence>
<dbReference type="GO" id="GO:0005975">
    <property type="term" value="P:carbohydrate metabolic process"/>
    <property type="evidence" value="ECO:0007669"/>
    <property type="project" value="InterPro"/>
</dbReference>
<keyword evidence="6" id="KW-0449">Lipoprotein</keyword>
<dbReference type="PANTHER" id="PTHR32227">
    <property type="entry name" value="GLUCAN ENDO-1,3-BETA-GLUCOSIDASE BG1-RELATED-RELATED"/>
    <property type="match status" value="1"/>
</dbReference>
<comment type="subcellular location">
    <subcellularLocation>
        <location evidence="2">Cell membrane</location>
        <topology evidence="2">Lipid-anchor</topology>
        <topology evidence="2">GPI-anchor</topology>
    </subcellularLocation>
</comment>
<evidence type="ECO:0000256" key="13">
    <source>
        <dbReference type="ARBA" id="ARBA00023295"/>
    </source>
</evidence>
<evidence type="ECO:0000256" key="4">
    <source>
        <dbReference type="ARBA" id="ARBA00012780"/>
    </source>
</evidence>
<keyword evidence="10" id="KW-0472">Membrane</keyword>